<feature type="region of interest" description="Disordered" evidence="1">
    <location>
        <begin position="1"/>
        <end position="106"/>
    </location>
</feature>
<accession>M7ZUR3</accession>
<name>M7ZUR3_TRIUA</name>
<dbReference type="OMA" id="HRTEAPW"/>
<reference evidence="2" key="1">
    <citation type="journal article" date="2013" name="Nature">
        <title>Draft genome of the wheat A-genome progenitor Triticum urartu.</title>
        <authorList>
            <person name="Ling H.Q."/>
            <person name="Zhao S."/>
            <person name="Liu D."/>
            <person name="Wang J."/>
            <person name="Sun H."/>
            <person name="Zhang C."/>
            <person name="Fan H."/>
            <person name="Li D."/>
            <person name="Dong L."/>
            <person name="Tao Y."/>
            <person name="Gao C."/>
            <person name="Wu H."/>
            <person name="Li Y."/>
            <person name="Cui Y."/>
            <person name="Guo X."/>
            <person name="Zheng S."/>
            <person name="Wang B."/>
            <person name="Yu K."/>
            <person name="Liang Q."/>
            <person name="Yang W."/>
            <person name="Lou X."/>
            <person name="Chen J."/>
            <person name="Feng M."/>
            <person name="Jian J."/>
            <person name="Zhang X."/>
            <person name="Luo G."/>
            <person name="Jiang Y."/>
            <person name="Liu J."/>
            <person name="Wang Z."/>
            <person name="Sha Y."/>
            <person name="Zhang B."/>
            <person name="Wu H."/>
            <person name="Tang D."/>
            <person name="Shen Q."/>
            <person name="Xue P."/>
            <person name="Zou S."/>
            <person name="Wang X."/>
            <person name="Liu X."/>
            <person name="Wang F."/>
            <person name="Yang Y."/>
            <person name="An X."/>
            <person name="Dong Z."/>
            <person name="Zhang K."/>
            <person name="Zhang X."/>
            <person name="Luo M.C."/>
            <person name="Dvorak J."/>
            <person name="Tong Y."/>
            <person name="Wang J."/>
            <person name="Yang H."/>
            <person name="Li Z."/>
            <person name="Wang D."/>
            <person name="Zhang A."/>
            <person name="Wang J."/>
        </authorList>
    </citation>
    <scope>NUCLEOTIDE SEQUENCE</scope>
</reference>
<proteinExistence type="predicted"/>
<evidence type="ECO:0000313" key="2">
    <source>
        <dbReference type="EMBL" id="EMS63376.1"/>
    </source>
</evidence>
<organism evidence="2">
    <name type="scientific">Triticum urartu</name>
    <name type="common">Red wild einkorn</name>
    <name type="synonym">Crithodium urartu</name>
    <dbReference type="NCBI Taxonomy" id="4572"/>
    <lineage>
        <taxon>Eukaryota</taxon>
        <taxon>Viridiplantae</taxon>
        <taxon>Streptophyta</taxon>
        <taxon>Embryophyta</taxon>
        <taxon>Tracheophyta</taxon>
        <taxon>Spermatophyta</taxon>
        <taxon>Magnoliopsida</taxon>
        <taxon>Liliopsida</taxon>
        <taxon>Poales</taxon>
        <taxon>Poaceae</taxon>
        <taxon>BOP clade</taxon>
        <taxon>Pooideae</taxon>
        <taxon>Triticodae</taxon>
        <taxon>Triticeae</taxon>
        <taxon>Triticinae</taxon>
        <taxon>Triticum</taxon>
    </lineage>
</organism>
<dbReference type="AlphaFoldDB" id="M7ZUR3"/>
<dbReference type="EMBL" id="KD070328">
    <property type="protein sequence ID" value="EMS63376.1"/>
    <property type="molecule type" value="Genomic_DNA"/>
</dbReference>
<evidence type="ECO:0000256" key="1">
    <source>
        <dbReference type="SAM" id="MobiDB-lite"/>
    </source>
</evidence>
<gene>
    <name evidence="2" type="ORF">TRIUR3_19590</name>
</gene>
<protein>
    <submittedName>
        <fullName evidence="2">Uncharacterized protein</fullName>
    </submittedName>
</protein>
<feature type="compositionally biased region" description="Basic residues" evidence="1">
    <location>
        <begin position="39"/>
        <end position="53"/>
    </location>
</feature>
<sequence>MAALMRKGVVADSSRDRGSGGQLRYLETGRNGGETVGASRRRSHMRSARRRRQRSNDDLETIGDSAGSEKRIATSRRQGGSRPLRRRRLEAGERASGGPQSRRTGRRRWNKVVAELGSCNGDSEKILPKPAFLHLEVCKLLEALGKISLKTQHHRAEVPWWASTVMG</sequence>